<dbReference type="GO" id="GO:0008772">
    <property type="term" value="F:[isocitrate dehydrogenase (NADP+)] kinase activity"/>
    <property type="evidence" value="ECO:0007669"/>
    <property type="project" value="UniProtKB-EC"/>
</dbReference>
<keyword evidence="10 11" id="KW-0904">Protein phosphatase</keyword>
<dbReference type="InterPro" id="IPR010452">
    <property type="entry name" value="Isocitrate_DH_AceK"/>
</dbReference>
<evidence type="ECO:0000259" key="13">
    <source>
        <dbReference type="Pfam" id="PF20423"/>
    </source>
</evidence>
<keyword evidence="5 11" id="KW-0808">Transferase</keyword>
<keyword evidence="8 11" id="KW-0378">Hydrolase</keyword>
<dbReference type="RefSeq" id="WP_377005194.1">
    <property type="nucleotide sequence ID" value="NZ_JBHSGG010000037.1"/>
</dbReference>
<dbReference type="EMBL" id="JBHSGG010000037">
    <property type="protein sequence ID" value="MFC4729122.1"/>
    <property type="molecule type" value="Genomic_DNA"/>
</dbReference>
<evidence type="ECO:0000256" key="10">
    <source>
        <dbReference type="ARBA" id="ARBA00022912"/>
    </source>
</evidence>
<comment type="caution">
    <text evidence="14">The sequence shown here is derived from an EMBL/GenBank/DDBJ whole genome shotgun (WGS) entry which is preliminary data.</text>
</comment>
<dbReference type="EC" id="3.1.3.-" evidence="11"/>
<comment type="similarity">
    <text evidence="11">Belongs to the AceK family.</text>
</comment>
<organism evidence="14 15">
    <name type="scientific">Coralloluteibacterium thermophilum</name>
    <dbReference type="NCBI Taxonomy" id="2707049"/>
    <lineage>
        <taxon>Bacteria</taxon>
        <taxon>Pseudomonadati</taxon>
        <taxon>Pseudomonadota</taxon>
        <taxon>Gammaproteobacteria</taxon>
        <taxon>Lysobacterales</taxon>
        <taxon>Lysobacteraceae</taxon>
        <taxon>Coralloluteibacterium</taxon>
    </lineage>
</organism>
<gene>
    <name evidence="11 14" type="primary">aceK</name>
    <name evidence="14" type="ORF">ACFO3Q_13185</name>
</gene>
<protein>
    <recommendedName>
        <fullName evidence="11">Isocitrate dehydrogenase kinase/phosphatase</fullName>
        <shortName evidence="11">IDH kinase/phosphatase</shortName>
        <shortName evidence="11">IDHK/P</shortName>
        <ecNumber evidence="11">2.7.11.5</ecNumber>
        <ecNumber evidence="11">3.1.3.-</ecNumber>
    </recommendedName>
</protein>
<dbReference type="NCBIfam" id="NF002804">
    <property type="entry name" value="PRK02946.1"/>
    <property type="match status" value="1"/>
</dbReference>
<dbReference type="Pfam" id="PF06315">
    <property type="entry name" value="AceK_kinase"/>
    <property type="match status" value="1"/>
</dbReference>
<keyword evidence="1 11" id="KW-0329">Glyoxylate bypass</keyword>
<dbReference type="Proteomes" id="UP001595892">
    <property type="component" value="Unassembled WGS sequence"/>
</dbReference>
<evidence type="ECO:0000256" key="11">
    <source>
        <dbReference type="HAMAP-Rule" id="MF_00747"/>
    </source>
</evidence>
<evidence type="ECO:0000313" key="15">
    <source>
        <dbReference type="Proteomes" id="UP001595892"/>
    </source>
</evidence>
<dbReference type="HAMAP" id="MF_00747">
    <property type="entry name" value="AceK"/>
    <property type="match status" value="1"/>
</dbReference>
<evidence type="ECO:0000256" key="5">
    <source>
        <dbReference type="ARBA" id="ARBA00022679"/>
    </source>
</evidence>
<evidence type="ECO:0000256" key="6">
    <source>
        <dbReference type="ARBA" id="ARBA00022741"/>
    </source>
</evidence>
<evidence type="ECO:0000256" key="8">
    <source>
        <dbReference type="ARBA" id="ARBA00022801"/>
    </source>
</evidence>
<dbReference type="PANTHER" id="PTHR39559:SF1">
    <property type="entry name" value="ISOCITRATE DEHYDROGENASE KINASE_PHOSPHATASE"/>
    <property type="match status" value="1"/>
</dbReference>
<feature type="binding site" evidence="11">
    <location>
        <position position="331"/>
    </location>
    <ligand>
        <name>ATP</name>
        <dbReference type="ChEBI" id="CHEBI:30616"/>
    </ligand>
</feature>
<dbReference type="PIRSF" id="PIRSF000719">
    <property type="entry name" value="AceK"/>
    <property type="match status" value="1"/>
</dbReference>
<dbReference type="GO" id="GO:0016787">
    <property type="term" value="F:hydrolase activity"/>
    <property type="evidence" value="ECO:0007669"/>
    <property type="project" value="UniProtKB-KW"/>
</dbReference>
<keyword evidence="9 11" id="KW-0067">ATP-binding</keyword>
<dbReference type="EC" id="2.7.11.5" evidence="11"/>
<feature type="binding site" evidence="11">
    <location>
        <begin position="310"/>
        <end position="316"/>
    </location>
    <ligand>
        <name>ATP</name>
        <dbReference type="ChEBI" id="CHEBI:30616"/>
    </ligand>
</feature>
<accession>A0ABV9NLB6</accession>
<feature type="active site" evidence="11">
    <location>
        <position position="366"/>
    </location>
</feature>
<dbReference type="PANTHER" id="PTHR39559">
    <property type="match status" value="1"/>
</dbReference>
<keyword evidence="2 11" id="KW-0963">Cytoplasm</keyword>
<dbReference type="InterPro" id="IPR046854">
    <property type="entry name" value="AceK_regulatory"/>
</dbReference>
<sequence>MTTAAAIAALLVDAFADYDARFGDITRRAQRRFAQCDWAGARADAVARIDLYEECLAETLARLDARFGERIRSHMLWRQVRTAYAEAIAGFLDSELNKTFFNSLTRRLFNTRGVDPAIEFEAAGIEPTDHITHPAPRHVYAIGDDLEATCRLLLGDFAFVGGFADADADAAALARALAPAPGQDPLRSIELLRTVFYREQRAYLVGRTFSETGWCPLVIALTNGPGGVRADAALTVRDEVSMLFGYARSWFHADLPTVGDAVVFLRSLLPRKPVDEIYASLGRAKQAKTERFRRLMRHLERNPDERFVIAEGTPGLVMMVFTLPGHPLVFKLIRDRFGPNKPMSRADVIGRYRLVQRHDRVGRLVDAQEFRTLRFPRARFEPGLLAGLLEACAQTVELDGEDVLIRHCYIERRLRPLNLYLKEVDDDAARAAVLDYGQAIKDLARSGIFAGDLLLKNFGISRNGRAIFYDYDELCELERCRFRALPELDEDAVLLPLDEAVYAAPGDVFPAQFPQFLGLRPALHRALLETHGELFDPAWWQAVQAELAHGRPLDVPPYPDHRRLHREGRPVAAAC</sequence>
<keyword evidence="15" id="KW-1185">Reference proteome</keyword>
<evidence type="ECO:0000259" key="12">
    <source>
        <dbReference type="Pfam" id="PF06315"/>
    </source>
</evidence>
<dbReference type="InterPro" id="IPR046855">
    <property type="entry name" value="AceK_kinase"/>
</dbReference>
<feature type="domain" description="Isocitrate dehydrogenase kinase/phosphatase (AceK) kinase" evidence="12">
    <location>
        <begin position="305"/>
        <end position="559"/>
    </location>
</feature>
<keyword evidence="7 11" id="KW-0418">Kinase</keyword>
<evidence type="ECO:0000256" key="1">
    <source>
        <dbReference type="ARBA" id="ARBA00022435"/>
    </source>
</evidence>
<comment type="catalytic activity">
    <reaction evidence="11">
        <text>L-seryl-[isocitrate dehydrogenase] + ATP = O-phospho-L-seryl-[isocitrate dehydrogenase] + ADP + H(+)</text>
        <dbReference type="Rhea" id="RHEA:43540"/>
        <dbReference type="Rhea" id="RHEA-COMP:10605"/>
        <dbReference type="Rhea" id="RHEA-COMP:10606"/>
        <dbReference type="ChEBI" id="CHEBI:15378"/>
        <dbReference type="ChEBI" id="CHEBI:29999"/>
        <dbReference type="ChEBI" id="CHEBI:30616"/>
        <dbReference type="ChEBI" id="CHEBI:83421"/>
        <dbReference type="ChEBI" id="CHEBI:456216"/>
        <dbReference type="EC" id="2.7.11.5"/>
    </reaction>
</comment>
<comment type="subcellular location">
    <subcellularLocation>
        <location evidence="11">Cytoplasm</location>
    </subcellularLocation>
</comment>
<evidence type="ECO:0000313" key="14">
    <source>
        <dbReference type="EMBL" id="MFC4729122.1"/>
    </source>
</evidence>
<feature type="domain" description="Isocitrate dehydrogenase kinase/phosphatase (AceK) regulatory" evidence="13">
    <location>
        <begin position="8"/>
        <end position="301"/>
    </location>
</feature>
<evidence type="ECO:0000256" key="9">
    <source>
        <dbReference type="ARBA" id="ARBA00022840"/>
    </source>
</evidence>
<evidence type="ECO:0000256" key="7">
    <source>
        <dbReference type="ARBA" id="ARBA00022777"/>
    </source>
</evidence>
<name>A0ABV9NLB6_9GAMM</name>
<comment type="function">
    <text evidence="11">Bifunctional enzyme which can phosphorylate or dephosphorylate isocitrate dehydrogenase (IDH) on a specific serine residue. This is a regulatory mechanism which enables bacteria to bypass the Krebs cycle via the glyoxylate shunt in response to the source of carbon. When bacteria are grown on glucose, IDH is fully active and unphosphorylated, but when grown on acetate or ethanol, the activity of IDH declines drastically concomitant with its phosphorylation.</text>
</comment>
<evidence type="ECO:0000256" key="3">
    <source>
        <dbReference type="ARBA" id="ARBA00022527"/>
    </source>
</evidence>
<evidence type="ECO:0000256" key="4">
    <source>
        <dbReference type="ARBA" id="ARBA00022532"/>
    </source>
</evidence>
<keyword evidence="6 11" id="KW-0547">Nucleotide-binding</keyword>
<proteinExistence type="inferred from homology"/>
<dbReference type="Pfam" id="PF20423">
    <property type="entry name" value="AceK_regulatory"/>
    <property type="match status" value="1"/>
</dbReference>
<keyword evidence="3 11" id="KW-0723">Serine/threonine-protein kinase</keyword>
<keyword evidence="4 11" id="KW-0816">Tricarboxylic acid cycle</keyword>
<reference evidence="15" key="1">
    <citation type="journal article" date="2019" name="Int. J. Syst. Evol. Microbiol.">
        <title>The Global Catalogue of Microorganisms (GCM) 10K type strain sequencing project: providing services to taxonomists for standard genome sequencing and annotation.</title>
        <authorList>
            <consortium name="The Broad Institute Genomics Platform"/>
            <consortium name="The Broad Institute Genome Sequencing Center for Infectious Disease"/>
            <person name="Wu L."/>
            <person name="Ma J."/>
        </authorList>
    </citation>
    <scope>NUCLEOTIDE SEQUENCE [LARGE SCALE GENOMIC DNA]</scope>
    <source>
        <strain evidence="15">CGMCC 1.13574</strain>
    </source>
</reference>
<evidence type="ECO:0000256" key="2">
    <source>
        <dbReference type="ARBA" id="ARBA00022490"/>
    </source>
</evidence>